<accession>A0A7W7HC12</accession>
<dbReference type="Proteomes" id="UP000590511">
    <property type="component" value="Unassembled WGS sequence"/>
</dbReference>
<dbReference type="Proteomes" id="UP000631312">
    <property type="component" value="Unassembled WGS sequence"/>
</dbReference>
<evidence type="ECO:0000313" key="4">
    <source>
        <dbReference type="Proteomes" id="UP000631312"/>
    </source>
</evidence>
<name>A0A7W7HC12_9ACTN</name>
<dbReference type="EMBL" id="BOMP01000156">
    <property type="protein sequence ID" value="GIE45167.1"/>
    <property type="molecule type" value="Genomic_DNA"/>
</dbReference>
<gene>
    <name evidence="1" type="ORF">Alo02nite_80650</name>
    <name evidence="2" type="ORF">BJ964_001921</name>
</gene>
<dbReference type="AlphaFoldDB" id="A0A7W7HC12"/>
<evidence type="ECO:0000313" key="3">
    <source>
        <dbReference type="Proteomes" id="UP000590511"/>
    </source>
</evidence>
<protein>
    <submittedName>
        <fullName evidence="2">Uncharacterized protein</fullName>
    </submittedName>
</protein>
<keyword evidence="4" id="KW-1185">Reference proteome</keyword>
<dbReference type="EMBL" id="JACHNC010000001">
    <property type="protein sequence ID" value="MBB4747760.1"/>
    <property type="molecule type" value="Genomic_DNA"/>
</dbReference>
<reference evidence="1 4" key="2">
    <citation type="submission" date="2021-01" db="EMBL/GenBank/DDBJ databases">
        <title>Whole genome shotgun sequence of Actinoplanes lobatus NBRC 12513.</title>
        <authorList>
            <person name="Komaki H."/>
            <person name="Tamura T."/>
        </authorList>
    </citation>
    <scope>NUCLEOTIDE SEQUENCE [LARGE SCALE GENOMIC DNA]</scope>
    <source>
        <strain evidence="1 4">NBRC 12513</strain>
    </source>
</reference>
<sequence>MTAPVPRPPDRLEFRGLSLWLEVTAGPGRLGPIELALLTEACRIVDRLERLDQFLAGTGTEWVRLAEEIEGRGEVAIVVDQALGEARQQAGRLTSIAAELRLRTAGSAAGVGRPAPPAPGPAEVPTGVASILGRARGRTAAG</sequence>
<evidence type="ECO:0000313" key="1">
    <source>
        <dbReference type="EMBL" id="GIE45167.1"/>
    </source>
</evidence>
<organism evidence="2 3">
    <name type="scientific">Actinoplanes lobatus</name>
    <dbReference type="NCBI Taxonomy" id="113568"/>
    <lineage>
        <taxon>Bacteria</taxon>
        <taxon>Bacillati</taxon>
        <taxon>Actinomycetota</taxon>
        <taxon>Actinomycetes</taxon>
        <taxon>Micromonosporales</taxon>
        <taxon>Micromonosporaceae</taxon>
        <taxon>Actinoplanes</taxon>
    </lineage>
</organism>
<comment type="caution">
    <text evidence="2">The sequence shown here is derived from an EMBL/GenBank/DDBJ whole genome shotgun (WGS) entry which is preliminary data.</text>
</comment>
<dbReference type="RefSeq" id="WP_188120359.1">
    <property type="nucleotide sequence ID" value="NZ_BOMP01000156.1"/>
</dbReference>
<evidence type="ECO:0000313" key="2">
    <source>
        <dbReference type="EMBL" id="MBB4747760.1"/>
    </source>
</evidence>
<proteinExistence type="predicted"/>
<reference evidence="2 3" key="1">
    <citation type="submission" date="2020-08" db="EMBL/GenBank/DDBJ databases">
        <title>Sequencing the genomes of 1000 actinobacteria strains.</title>
        <authorList>
            <person name="Klenk H.-P."/>
        </authorList>
    </citation>
    <scope>NUCLEOTIDE SEQUENCE [LARGE SCALE GENOMIC DNA]</scope>
    <source>
        <strain evidence="2 3">DSM 43150</strain>
    </source>
</reference>